<accession>A0A1E3P543</accession>
<organism evidence="3 4">
    <name type="scientific">Wickerhamomyces anomalus (strain ATCC 58044 / CBS 1984 / NCYC 433 / NRRL Y-366-8)</name>
    <name type="common">Yeast</name>
    <name type="synonym">Hansenula anomala</name>
    <dbReference type="NCBI Taxonomy" id="683960"/>
    <lineage>
        <taxon>Eukaryota</taxon>
        <taxon>Fungi</taxon>
        <taxon>Dikarya</taxon>
        <taxon>Ascomycota</taxon>
        <taxon>Saccharomycotina</taxon>
        <taxon>Saccharomycetes</taxon>
        <taxon>Phaffomycetales</taxon>
        <taxon>Wickerhamomycetaceae</taxon>
        <taxon>Wickerhamomyces</taxon>
    </lineage>
</organism>
<dbReference type="EMBL" id="KV454210">
    <property type="protein sequence ID" value="ODQ60483.1"/>
    <property type="molecule type" value="Genomic_DNA"/>
</dbReference>
<dbReference type="RefSeq" id="XP_019039690.1">
    <property type="nucleotide sequence ID" value="XM_019183481.1"/>
</dbReference>
<sequence length="167" mass="20288">MNKQLGIRMFSTIGAKSYKAYKAPEFWRASSHYMRAGNKNWHRYYHDRNSFGSWSYGPWAWKGYHHHHHHGHRRGGFFGYLFVGLIGFWFGYHTDSKDWRRHHQERLERFHKNKEEWNKEWNNAEWGFGRKRQEQPQLEQPQDDNSMKSLPDQSSSDHGTNYGLWKS</sequence>
<proteinExistence type="predicted"/>
<name>A0A1E3P543_WICAA</name>
<keyword evidence="4" id="KW-1185">Reference proteome</keyword>
<feature type="transmembrane region" description="Helical" evidence="2">
    <location>
        <begin position="75"/>
        <end position="92"/>
    </location>
</feature>
<evidence type="ECO:0000256" key="1">
    <source>
        <dbReference type="SAM" id="MobiDB-lite"/>
    </source>
</evidence>
<dbReference type="AlphaFoldDB" id="A0A1E3P543"/>
<reference evidence="3 4" key="1">
    <citation type="journal article" date="2016" name="Proc. Natl. Acad. Sci. U.S.A.">
        <title>Comparative genomics of biotechnologically important yeasts.</title>
        <authorList>
            <person name="Riley R."/>
            <person name="Haridas S."/>
            <person name="Wolfe K.H."/>
            <person name="Lopes M.R."/>
            <person name="Hittinger C.T."/>
            <person name="Goeker M."/>
            <person name="Salamov A.A."/>
            <person name="Wisecaver J.H."/>
            <person name="Long T.M."/>
            <person name="Calvey C.H."/>
            <person name="Aerts A.L."/>
            <person name="Barry K.W."/>
            <person name="Choi C."/>
            <person name="Clum A."/>
            <person name="Coughlan A.Y."/>
            <person name="Deshpande S."/>
            <person name="Douglass A.P."/>
            <person name="Hanson S.J."/>
            <person name="Klenk H.-P."/>
            <person name="LaButti K.M."/>
            <person name="Lapidus A."/>
            <person name="Lindquist E.A."/>
            <person name="Lipzen A.M."/>
            <person name="Meier-Kolthoff J.P."/>
            <person name="Ohm R.A."/>
            <person name="Otillar R.P."/>
            <person name="Pangilinan J.L."/>
            <person name="Peng Y."/>
            <person name="Rokas A."/>
            <person name="Rosa C.A."/>
            <person name="Scheuner C."/>
            <person name="Sibirny A.A."/>
            <person name="Slot J.C."/>
            <person name="Stielow J.B."/>
            <person name="Sun H."/>
            <person name="Kurtzman C.P."/>
            <person name="Blackwell M."/>
            <person name="Grigoriev I.V."/>
            <person name="Jeffries T.W."/>
        </authorList>
    </citation>
    <scope>NUCLEOTIDE SEQUENCE [LARGE SCALE GENOMIC DNA]</scope>
    <source>
        <strain evidence="4">ATCC 58044 / CBS 1984 / NCYC 433 / NRRL Y-366-8</strain>
    </source>
</reference>
<protein>
    <submittedName>
        <fullName evidence="3">Uncharacterized protein</fullName>
    </submittedName>
</protein>
<evidence type="ECO:0000256" key="2">
    <source>
        <dbReference type="SAM" id="Phobius"/>
    </source>
</evidence>
<feature type="region of interest" description="Disordered" evidence="1">
    <location>
        <begin position="127"/>
        <end position="167"/>
    </location>
</feature>
<feature type="compositionally biased region" description="Low complexity" evidence="1">
    <location>
        <begin position="135"/>
        <end position="144"/>
    </location>
</feature>
<dbReference type="Proteomes" id="UP000094112">
    <property type="component" value="Unassembled WGS sequence"/>
</dbReference>
<evidence type="ECO:0000313" key="3">
    <source>
        <dbReference type="EMBL" id="ODQ60483.1"/>
    </source>
</evidence>
<gene>
    <name evidence="3" type="ORF">WICANDRAFT_63037</name>
</gene>
<keyword evidence="2" id="KW-0812">Transmembrane</keyword>
<keyword evidence="2" id="KW-0472">Membrane</keyword>
<feature type="compositionally biased region" description="Polar residues" evidence="1">
    <location>
        <begin position="147"/>
        <end position="159"/>
    </location>
</feature>
<dbReference type="GeneID" id="30200727"/>
<evidence type="ECO:0000313" key="4">
    <source>
        <dbReference type="Proteomes" id="UP000094112"/>
    </source>
</evidence>
<keyword evidence="2" id="KW-1133">Transmembrane helix</keyword>